<organism evidence="1">
    <name type="scientific">marine metagenome</name>
    <dbReference type="NCBI Taxonomy" id="408172"/>
    <lineage>
        <taxon>unclassified sequences</taxon>
        <taxon>metagenomes</taxon>
        <taxon>ecological metagenomes</taxon>
    </lineage>
</organism>
<accession>A0A382AX17</accession>
<dbReference type="EMBL" id="UINC01027209">
    <property type="protein sequence ID" value="SVB06075.1"/>
    <property type="molecule type" value="Genomic_DNA"/>
</dbReference>
<gene>
    <name evidence="1" type="ORF">METZ01_LOCUS158929</name>
</gene>
<evidence type="ECO:0000313" key="1">
    <source>
        <dbReference type="EMBL" id="SVB06075.1"/>
    </source>
</evidence>
<dbReference type="AlphaFoldDB" id="A0A382AX17"/>
<sequence>MKLAPSLKSIFLALGIISTGSAQVSMGILSTLKIQGGLGIHQTETIEHLLSLLGENGFASSKTSPHPLYIEEERIYPFNDPASKENAFIQLEVAPTNFLVAGVGIQNDRFGNVNGRTPQDEFASLSYRIKSQYIFGGLFIPLGGAFTARGNLGISLNNVLYELDIRDGYPPTEVPGTLAGGMLMAGLDYTLSQLAAIGLMVRYHAIPDFKTPEIEWSFFGNQLSLPAHNMPIASLDINLAVKLSIY</sequence>
<name>A0A382AX17_9ZZZZ</name>
<protein>
    <submittedName>
        <fullName evidence="1">Uncharacterized protein</fullName>
    </submittedName>
</protein>
<reference evidence="1" key="1">
    <citation type="submission" date="2018-05" db="EMBL/GenBank/DDBJ databases">
        <authorList>
            <person name="Lanie J.A."/>
            <person name="Ng W.-L."/>
            <person name="Kazmierczak K.M."/>
            <person name="Andrzejewski T.M."/>
            <person name="Davidsen T.M."/>
            <person name="Wayne K.J."/>
            <person name="Tettelin H."/>
            <person name="Glass J.I."/>
            <person name="Rusch D."/>
            <person name="Podicherti R."/>
            <person name="Tsui H.-C.T."/>
            <person name="Winkler M.E."/>
        </authorList>
    </citation>
    <scope>NUCLEOTIDE SEQUENCE</scope>
</reference>
<proteinExistence type="predicted"/>